<accession>A0A7Y2LYI1</accession>
<dbReference type="EMBL" id="JABEMB010000003">
    <property type="protein sequence ID" value="NNH03112.1"/>
    <property type="molecule type" value="Genomic_DNA"/>
</dbReference>
<protein>
    <submittedName>
        <fullName evidence="6">ATP-binding cassette domain-containing protein</fullName>
    </submittedName>
</protein>
<keyword evidence="3" id="KW-0547">Nucleotide-binding</keyword>
<dbReference type="InterPro" id="IPR027417">
    <property type="entry name" value="P-loop_NTPase"/>
</dbReference>
<dbReference type="Pfam" id="PF08352">
    <property type="entry name" value="oligo_HPY"/>
    <property type="match status" value="1"/>
</dbReference>
<evidence type="ECO:0000313" key="6">
    <source>
        <dbReference type="EMBL" id="NNH03112.1"/>
    </source>
</evidence>
<dbReference type="Pfam" id="PF00005">
    <property type="entry name" value="ABC_tran"/>
    <property type="match status" value="1"/>
</dbReference>
<dbReference type="SMART" id="SM00382">
    <property type="entry name" value="AAA"/>
    <property type="match status" value="1"/>
</dbReference>
<gene>
    <name evidence="6" type="ORF">HLA99_04505</name>
</gene>
<evidence type="ECO:0000313" key="7">
    <source>
        <dbReference type="Proteomes" id="UP000543598"/>
    </source>
</evidence>
<dbReference type="Proteomes" id="UP000543598">
    <property type="component" value="Unassembled WGS sequence"/>
</dbReference>
<dbReference type="CDD" id="cd03257">
    <property type="entry name" value="ABC_NikE_OppD_transporters"/>
    <property type="match status" value="1"/>
</dbReference>
<keyword evidence="2" id="KW-0813">Transport</keyword>
<organism evidence="6 7">
    <name type="scientific">Microbacterium ulmi</name>
    <dbReference type="NCBI Taxonomy" id="179095"/>
    <lineage>
        <taxon>Bacteria</taxon>
        <taxon>Bacillati</taxon>
        <taxon>Actinomycetota</taxon>
        <taxon>Actinomycetes</taxon>
        <taxon>Micrococcales</taxon>
        <taxon>Microbacteriaceae</taxon>
        <taxon>Microbacterium</taxon>
    </lineage>
</organism>
<dbReference type="AlphaFoldDB" id="A0A7Y2LYI1"/>
<evidence type="ECO:0000256" key="4">
    <source>
        <dbReference type="ARBA" id="ARBA00022840"/>
    </source>
</evidence>
<sequence>MSASRTLVLRLQDVTVAFRRQGTWRGVRTQVVHGVSLQVHEGETLGIVGESGSGKSTIARVAVRGLAATASVGGSAEIDGEDVYRLRGRRLRRLRRRSQMVFQDPNGSLNPRMTAGTILDDVLRVATKRDRRSRAERTDELLRLVGLDPRSRDKYPHEFSGGQRQRIAIARALAAEPRLLVCDEPVAALDVSIQGQVLNLLIDVQERLGLTIVFISHDIGVVRHMSDRIAVMYLGRVVEQGDADEVYFAPRHPYTAALLASVSNASTDHDTAVRTLVIGDAPQGEPDGGCAFRSRCWLYAQLDSPDVCRTDRPELVPVDSGESACHFAEVVDAQRMQAGAR</sequence>
<dbReference type="InterPro" id="IPR050319">
    <property type="entry name" value="ABC_transp_ATP-bind"/>
</dbReference>
<dbReference type="FunFam" id="3.40.50.300:FF:000016">
    <property type="entry name" value="Oligopeptide ABC transporter ATP-binding component"/>
    <property type="match status" value="1"/>
</dbReference>
<dbReference type="SUPFAM" id="SSF52540">
    <property type="entry name" value="P-loop containing nucleoside triphosphate hydrolases"/>
    <property type="match status" value="1"/>
</dbReference>
<dbReference type="RefSeq" id="WP_167034659.1">
    <property type="nucleotide sequence ID" value="NZ_BAAANA010000002.1"/>
</dbReference>
<dbReference type="GO" id="GO:0055085">
    <property type="term" value="P:transmembrane transport"/>
    <property type="evidence" value="ECO:0007669"/>
    <property type="project" value="UniProtKB-ARBA"/>
</dbReference>
<dbReference type="GO" id="GO:0016887">
    <property type="term" value="F:ATP hydrolysis activity"/>
    <property type="evidence" value="ECO:0007669"/>
    <property type="project" value="InterPro"/>
</dbReference>
<dbReference type="PROSITE" id="PS50893">
    <property type="entry name" value="ABC_TRANSPORTER_2"/>
    <property type="match status" value="1"/>
</dbReference>
<name>A0A7Y2LYI1_9MICO</name>
<dbReference type="GO" id="GO:0015833">
    <property type="term" value="P:peptide transport"/>
    <property type="evidence" value="ECO:0007669"/>
    <property type="project" value="InterPro"/>
</dbReference>
<dbReference type="Gene3D" id="3.40.50.300">
    <property type="entry name" value="P-loop containing nucleotide triphosphate hydrolases"/>
    <property type="match status" value="1"/>
</dbReference>
<evidence type="ECO:0000256" key="2">
    <source>
        <dbReference type="ARBA" id="ARBA00022448"/>
    </source>
</evidence>
<dbReference type="PANTHER" id="PTHR43776:SF7">
    <property type="entry name" value="D,D-DIPEPTIDE TRANSPORT ATP-BINDING PROTEIN DDPF-RELATED"/>
    <property type="match status" value="1"/>
</dbReference>
<dbReference type="PANTHER" id="PTHR43776">
    <property type="entry name" value="TRANSPORT ATP-BINDING PROTEIN"/>
    <property type="match status" value="1"/>
</dbReference>
<evidence type="ECO:0000256" key="1">
    <source>
        <dbReference type="ARBA" id="ARBA00005417"/>
    </source>
</evidence>
<comment type="similarity">
    <text evidence="1">Belongs to the ABC transporter superfamily.</text>
</comment>
<proteinExistence type="inferred from homology"/>
<dbReference type="InterPro" id="IPR003593">
    <property type="entry name" value="AAA+_ATPase"/>
</dbReference>
<keyword evidence="4 6" id="KW-0067">ATP-binding</keyword>
<comment type="caution">
    <text evidence="6">The sequence shown here is derived from an EMBL/GenBank/DDBJ whole genome shotgun (WGS) entry which is preliminary data.</text>
</comment>
<dbReference type="InterPro" id="IPR003439">
    <property type="entry name" value="ABC_transporter-like_ATP-bd"/>
</dbReference>
<evidence type="ECO:0000256" key="3">
    <source>
        <dbReference type="ARBA" id="ARBA00022741"/>
    </source>
</evidence>
<feature type="domain" description="ABC transporter" evidence="5">
    <location>
        <begin position="9"/>
        <end position="259"/>
    </location>
</feature>
<evidence type="ECO:0000259" key="5">
    <source>
        <dbReference type="PROSITE" id="PS50893"/>
    </source>
</evidence>
<keyword evidence="7" id="KW-1185">Reference proteome</keyword>
<reference evidence="6 7" key="1">
    <citation type="submission" date="2020-05" db="EMBL/GenBank/DDBJ databases">
        <title>MicrobeNet Type strains.</title>
        <authorList>
            <person name="Nicholson A.C."/>
        </authorList>
    </citation>
    <scope>NUCLEOTIDE SEQUENCE [LARGE SCALE GENOMIC DNA]</scope>
    <source>
        <strain evidence="6 7">JCM 14282</strain>
    </source>
</reference>
<dbReference type="InterPro" id="IPR017871">
    <property type="entry name" value="ABC_transporter-like_CS"/>
</dbReference>
<dbReference type="InterPro" id="IPR013563">
    <property type="entry name" value="Oligopep_ABC_C"/>
</dbReference>
<dbReference type="GO" id="GO:0005524">
    <property type="term" value="F:ATP binding"/>
    <property type="evidence" value="ECO:0007669"/>
    <property type="project" value="UniProtKB-KW"/>
</dbReference>
<dbReference type="NCBIfam" id="TIGR01727">
    <property type="entry name" value="oligo_HPY"/>
    <property type="match status" value="1"/>
</dbReference>
<dbReference type="PROSITE" id="PS00211">
    <property type="entry name" value="ABC_TRANSPORTER_1"/>
    <property type="match status" value="1"/>
</dbReference>